<feature type="transmembrane region" description="Helical" evidence="1">
    <location>
        <begin position="68"/>
        <end position="97"/>
    </location>
</feature>
<reference evidence="3" key="1">
    <citation type="submission" date="2015-09" db="EMBL/GenBank/DDBJ databases">
        <authorList>
            <consortium name="Pathogen Informatics"/>
        </authorList>
    </citation>
    <scope>NUCLEOTIDE SEQUENCE [LARGE SCALE GENOMIC DNA]</scope>
    <source>
        <strain evidence="3">Lake Konstanz</strain>
    </source>
</reference>
<feature type="transmembrane region" description="Helical" evidence="1">
    <location>
        <begin position="30"/>
        <end position="47"/>
    </location>
</feature>
<accession>A0A0S4JQG0</accession>
<evidence type="ECO:0000256" key="1">
    <source>
        <dbReference type="SAM" id="Phobius"/>
    </source>
</evidence>
<keyword evidence="1" id="KW-0472">Membrane</keyword>
<proteinExistence type="predicted"/>
<feature type="transmembrane region" description="Helical" evidence="1">
    <location>
        <begin position="493"/>
        <end position="512"/>
    </location>
</feature>
<evidence type="ECO:0000313" key="2">
    <source>
        <dbReference type="EMBL" id="CUG92774.1"/>
    </source>
</evidence>
<sequence>MHTFTRTISPVVDEEDSMTGVVCDNLNPHLIIYIAASLVTLVLILYCRHRSASPPSFVLGKSTPDFGLPFKIAAIMYNVCLWSLVPQITLFLVFHVLTTDVFPLQTNCACIVITNLPIFPFLMLVQGTLMLALLPRPNSIRKDFGDVLIPANASTATKKKKDLSFSLNSETASPHVVNDYDAVSYQNAVLPSRQKVLLLGCTSHGALLIDALVKEQCGDSNTEVHMVDYASHLSHEEAFVQYNASCLGVSGEDVASRFHSSLSYDGNHFILPFANDTFDRVIVSPGLRNSIAIGDMFATEDEKIERMTCVVREGMRVLCEGGEMNAYDDVYTVMRLWADLRDAGFEATVEDANATSEPIFKIKMKMFHLSAFRHTPLDTSVNSVTCRQNTSQSLLDATPLMIADAQGTTTLNTSTNLSYTTRWTLAVSLQLMIFVSLLAGMLALYSPLSIPEDIPFDVRLGNPLRLIVMGYPIIAYISRHFRLLSLHCYQSIWEFACACVRAELLVLALWNIRKRYVWFPGFLLQMPLKDTSLSGSTCTLLGLVVPIPLGFAKAYFGKRFHRSVNYSSRGLPETYQCFLP</sequence>
<feature type="transmembrane region" description="Helical" evidence="1">
    <location>
        <begin position="464"/>
        <end position="481"/>
    </location>
</feature>
<dbReference type="Proteomes" id="UP000051952">
    <property type="component" value="Unassembled WGS sequence"/>
</dbReference>
<dbReference type="EMBL" id="CYKH01002083">
    <property type="protein sequence ID" value="CUG92774.1"/>
    <property type="molecule type" value="Genomic_DNA"/>
</dbReference>
<protein>
    <submittedName>
        <fullName evidence="2">Transmembrane protein, putative</fullName>
    </submittedName>
</protein>
<keyword evidence="3" id="KW-1185">Reference proteome</keyword>
<keyword evidence="1 2" id="KW-0812">Transmembrane</keyword>
<dbReference type="AlphaFoldDB" id="A0A0S4JQG0"/>
<feature type="transmembrane region" description="Helical" evidence="1">
    <location>
        <begin position="117"/>
        <end position="134"/>
    </location>
</feature>
<feature type="transmembrane region" description="Helical" evidence="1">
    <location>
        <begin position="532"/>
        <end position="552"/>
    </location>
</feature>
<organism evidence="2 3">
    <name type="scientific">Bodo saltans</name>
    <name type="common">Flagellated protozoan</name>
    <dbReference type="NCBI Taxonomy" id="75058"/>
    <lineage>
        <taxon>Eukaryota</taxon>
        <taxon>Discoba</taxon>
        <taxon>Euglenozoa</taxon>
        <taxon>Kinetoplastea</taxon>
        <taxon>Metakinetoplastina</taxon>
        <taxon>Eubodonida</taxon>
        <taxon>Bodonidae</taxon>
        <taxon>Bodo</taxon>
    </lineage>
</organism>
<dbReference type="VEuPathDB" id="TriTrypDB:BSAL_39295"/>
<evidence type="ECO:0000313" key="3">
    <source>
        <dbReference type="Proteomes" id="UP000051952"/>
    </source>
</evidence>
<keyword evidence="1" id="KW-1133">Transmembrane helix</keyword>
<feature type="transmembrane region" description="Helical" evidence="1">
    <location>
        <begin position="423"/>
        <end position="444"/>
    </location>
</feature>
<name>A0A0S4JQG0_BODSA</name>
<gene>
    <name evidence="2" type="ORF">BSAL_39295</name>
</gene>